<organism evidence="2">
    <name type="scientific">Streptomyces auratus AGR0001</name>
    <dbReference type="NCBI Taxonomy" id="1160718"/>
    <lineage>
        <taxon>Bacteria</taxon>
        <taxon>Bacillati</taxon>
        <taxon>Actinomycetota</taxon>
        <taxon>Actinomycetes</taxon>
        <taxon>Kitasatosporales</taxon>
        <taxon>Streptomycetaceae</taxon>
        <taxon>Streptomyces</taxon>
    </lineage>
</organism>
<name>J1ZV40_9ACTN</name>
<reference evidence="2" key="1">
    <citation type="journal article" date="2012" name="J. Bacteriol.">
        <title>Genome Sequence of Streptomyces auratus Strain AGR0001, a Phoslactomycin-Producing Actinomycete.</title>
        <authorList>
            <person name="Han X."/>
            <person name="Li M."/>
            <person name="Ding Z."/>
            <person name="Zhao J."/>
            <person name="Ji K."/>
            <person name="Wen M."/>
            <person name="Lu T."/>
        </authorList>
    </citation>
    <scope>NUCLEOTIDE SEQUENCE [LARGE SCALE GENOMIC DNA]</scope>
    <source>
        <strain evidence="2">AGR0001</strain>
    </source>
</reference>
<protein>
    <submittedName>
        <fullName evidence="2">Uncharacterized protein</fullName>
    </submittedName>
</protein>
<sequence length="85" mass="8546">MYSPPASVCGTVIRYLGPLAAPPDPPDEPPPPLNAPADASVPITSTPATAPMMPHTFPAFRLGGMGGGIPGPPPYPNWGACCGIP</sequence>
<dbReference type="PATRIC" id="fig|1160718.3.peg.3629"/>
<dbReference type="HOGENOM" id="CLU_2511129_0_0_11"/>
<dbReference type="AlphaFoldDB" id="J1ZV40"/>
<proteinExistence type="predicted"/>
<feature type="compositionally biased region" description="Pro residues" evidence="1">
    <location>
        <begin position="20"/>
        <end position="34"/>
    </location>
</feature>
<evidence type="ECO:0000256" key="1">
    <source>
        <dbReference type="SAM" id="MobiDB-lite"/>
    </source>
</evidence>
<gene>
    <name evidence="2" type="ORF">SU9_17954</name>
</gene>
<feature type="region of interest" description="Disordered" evidence="1">
    <location>
        <begin position="19"/>
        <end position="50"/>
    </location>
</feature>
<evidence type="ECO:0000313" key="2">
    <source>
        <dbReference type="EMBL" id="EJJ05581.1"/>
    </source>
</evidence>
<accession>J1ZV40</accession>
<comment type="caution">
    <text evidence="2">The sequence shown here is derived from an EMBL/GenBank/DDBJ whole genome shotgun (WGS) entry which is preliminary data.</text>
</comment>
<dbReference type="EMBL" id="AJGV01000105">
    <property type="protein sequence ID" value="EJJ05581.1"/>
    <property type="molecule type" value="Genomic_DNA"/>
</dbReference>